<evidence type="ECO:0000313" key="3">
    <source>
        <dbReference type="EMBL" id="MDI5961838.1"/>
    </source>
</evidence>
<feature type="region of interest" description="Disordered" evidence="1">
    <location>
        <begin position="1"/>
        <end position="48"/>
    </location>
</feature>
<evidence type="ECO:0000313" key="5">
    <source>
        <dbReference type="Proteomes" id="UP001156398"/>
    </source>
</evidence>
<reference evidence="4 5" key="1">
    <citation type="submission" date="2023-05" db="EMBL/GenBank/DDBJ databases">
        <title>Streptantibioticus silvisoli sp. nov., acidotolerant actinomycetes 1 from pine litter.</title>
        <authorList>
            <person name="Swiecimska M."/>
            <person name="Golinska P."/>
            <person name="Sangal V."/>
            <person name="Wachnowicz B."/>
            <person name="Goodfellow M."/>
        </authorList>
    </citation>
    <scope>NUCLEOTIDE SEQUENCE</scope>
    <source>
        <strain evidence="4">SL13</strain>
        <strain evidence="3 5">SL54</strain>
    </source>
</reference>
<dbReference type="RefSeq" id="WP_271315395.1">
    <property type="nucleotide sequence ID" value="NZ_JAAGKO020000003.1"/>
</dbReference>
<evidence type="ECO:0000256" key="1">
    <source>
        <dbReference type="SAM" id="MobiDB-lite"/>
    </source>
</evidence>
<proteinExistence type="predicted"/>
<evidence type="ECO:0000313" key="4">
    <source>
        <dbReference type="EMBL" id="MDI5973392.1"/>
    </source>
</evidence>
<feature type="transmembrane region" description="Helical" evidence="2">
    <location>
        <begin position="130"/>
        <end position="151"/>
    </location>
</feature>
<dbReference type="EMBL" id="JAAGKO020000003">
    <property type="protein sequence ID" value="MDI5961838.1"/>
    <property type="molecule type" value="Genomic_DNA"/>
</dbReference>
<name>A0AA90KBJ2_9ACTN</name>
<dbReference type="EMBL" id="JABXJJ020000045">
    <property type="protein sequence ID" value="MDI5973392.1"/>
    <property type="molecule type" value="Genomic_DNA"/>
</dbReference>
<feature type="transmembrane region" description="Helical" evidence="2">
    <location>
        <begin position="69"/>
        <end position="92"/>
    </location>
</feature>
<evidence type="ECO:0000256" key="2">
    <source>
        <dbReference type="SAM" id="Phobius"/>
    </source>
</evidence>
<accession>A0AA90KBJ2</accession>
<keyword evidence="2" id="KW-0812">Transmembrane</keyword>
<sequence length="207" mass="21011">MDTTNTETPVDSDEKPVMDGAVSTPAEDGAVSTTAEDGAEVTEAPADVEEEAAEAELASRSQAKARSSVVASGAAGLVALGLALASVTGTWLGTIMSEREQLIGQISAQSHPTANQIALEFGTPWHTTEVFNGVFALVALLVAAVVLISQTGVDRPASATVPWIRAVAWGALILGVIGLVVAGLMYFDVFTALPHVPAAATSSAPTG</sequence>
<keyword evidence="2" id="KW-0472">Membrane</keyword>
<comment type="caution">
    <text evidence="4">The sequence shown here is derived from an EMBL/GenBank/DDBJ whole genome shotgun (WGS) entry which is preliminary data.</text>
</comment>
<keyword evidence="2" id="KW-1133">Transmembrane helix</keyword>
<dbReference type="AlphaFoldDB" id="A0AA90KBJ2"/>
<protein>
    <submittedName>
        <fullName evidence="4">Uncharacterized protein</fullName>
    </submittedName>
</protein>
<dbReference type="Proteomes" id="UP001156398">
    <property type="component" value="Unassembled WGS sequence"/>
</dbReference>
<organism evidence="4">
    <name type="scientific">Streptantibioticus silvisoli</name>
    <dbReference type="NCBI Taxonomy" id="2705255"/>
    <lineage>
        <taxon>Bacteria</taxon>
        <taxon>Bacillati</taxon>
        <taxon>Actinomycetota</taxon>
        <taxon>Actinomycetes</taxon>
        <taxon>Kitasatosporales</taxon>
        <taxon>Streptomycetaceae</taxon>
        <taxon>Streptantibioticus</taxon>
    </lineage>
</organism>
<feature type="transmembrane region" description="Helical" evidence="2">
    <location>
        <begin position="163"/>
        <end position="187"/>
    </location>
</feature>
<gene>
    <name evidence="3" type="ORF">POF43_003710</name>
    <name evidence="4" type="ORF">POF50_029290</name>
</gene>
<keyword evidence="5" id="KW-1185">Reference proteome</keyword>